<dbReference type="EMBL" id="MNCJ02000326">
    <property type="protein sequence ID" value="KAF5780766.1"/>
    <property type="molecule type" value="Genomic_DNA"/>
</dbReference>
<keyword evidence="3" id="KW-1185">Reference proteome</keyword>
<dbReference type="Proteomes" id="UP000215914">
    <property type="component" value="Unassembled WGS sequence"/>
</dbReference>
<evidence type="ECO:0000313" key="2">
    <source>
        <dbReference type="EMBL" id="KAF5780766.1"/>
    </source>
</evidence>
<evidence type="ECO:0000313" key="3">
    <source>
        <dbReference type="Proteomes" id="UP000215914"/>
    </source>
</evidence>
<proteinExistence type="predicted"/>
<accession>A0A9K3HLV3</accession>
<keyword evidence="1" id="KW-1133">Transmembrane helix</keyword>
<dbReference type="AlphaFoldDB" id="A0A9K3HLV3"/>
<protein>
    <submittedName>
        <fullName evidence="2">Uncharacterized protein</fullName>
    </submittedName>
</protein>
<gene>
    <name evidence="2" type="ORF">HanXRQr2_Chr11g0475721</name>
</gene>
<evidence type="ECO:0000256" key="1">
    <source>
        <dbReference type="SAM" id="Phobius"/>
    </source>
</evidence>
<name>A0A9K3HLV3_HELAN</name>
<feature type="transmembrane region" description="Helical" evidence="1">
    <location>
        <begin position="25"/>
        <end position="45"/>
    </location>
</feature>
<sequence length="74" mass="8315">MSLVIKTQKSRERENYMLTTWHVELFGSGLQVTLFSYVLLLLLVLQLTHGSCSKSQSLPSFLPITLSTSTAKIK</sequence>
<dbReference type="Gramene" id="mRNA:HanXRQr2_Chr11g0475721">
    <property type="protein sequence ID" value="CDS:HanXRQr2_Chr11g0475721.1"/>
    <property type="gene ID" value="HanXRQr2_Chr11g0475721"/>
</dbReference>
<organism evidence="2 3">
    <name type="scientific">Helianthus annuus</name>
    <name type="common">Common sunflower</name>
    <dbReference type="NCBI Taxonomy" id="4232"/>
    <lineage>
        <taxon>Eukaryota</taxon>
        <taxon>Viridiplantae</taxon>
        <taxon>Streptophyta</taxon>
        <taxon>Embryophyta</taxon>
        <taxon>Tracheophyta</taxon>
        <taxon>Spermatophyta</taxon>
        <taxon>Magnoliopsida</taxon>
        <taxon>eudicotyledons</taxon>
        <taxon>Gunneridae</taxon>
        <taxon>Pentapetalae</taxon>
        <taxon>asterids</taxon>
        <taxon>campanulids</taxon>
        <taxon>Asterales</taxon>
        <taxon>Asteraceae</taxon>
        <taxon>Asteroideae</taxon>
        <taxon>Heliantheae alliance</taxon>
        <taxon>Heliantheae</taxon>
        <taxon>Helianthus</taxon>
    </lineage>
</organism>
<keyword evidence="1" id="KW-0812">Transmembrane</keyword>
<reference evidence="2" key="1">
    <citation type="journal article" date="2017" name="Nature">
        <title>The sunflower genome provides insights into oil metabolism, flowering and Asterid evolution.</title>
        <authorList>
            <person name="Badouin H."/>
            <person name="Gouzy J."/>
            <person name="Grassa C.J."/>
            <person name="Murat F."/>
            <person name="Staton S.E."/>
            <person name="Cottret L."/>
            <person name="Lelandais-Briere C."/>
            <person name="Owens G.L."/>
            <person name="Carrere S."/>
            <person name="Mayjonade B."/>
            <person name="Legrand L."/>
            <person name="Gill N."/>
            <person name="Kane N.C."/>
            <person name="Bowers J.E."/>
            <person name="Hubner S."/>
            <person name="Bellec A."/>
            <person name="Berard A."/>
            <person name="Berges H."/>
            <person name="Blanchet N."/>
            <person name="Boniface M.C."/>
            <person name="Brunel D."/>
            <person name="Catrice O."/>
            <person name="Chaidir N."/>
            <person name="Claudel C."/>
            <person name="Donnadieu C."/>
            <person name="Faraut T."/>
            <person name="Fievet G."/>
            <person name="Helmstetter N."/>
            <person name="King M."/>
            <person name="Knapp S.J."/>
            <person name="Lai Z."/>
            <person name="Le Paslier M.C."/>
            <person name="Lippi Y."/>
            <person name="Lorenzon L."/>
            <person name="Mandel J.R."/>
            <person name="Marage G."/>
            <person name="Marchand G."/>
            <person name="Marquand E."/>
            <person name="Bret-Mestries E."/>
            <person name="Morien E."/>
            <person name="Nambeesan S."/>
            <person name="Nguyen T."/>
            <person name="Pegot-Espagnet P."/>
            <person name="Pouilly N."/>
            <person name="Raftis F."/>
            <person name="Sallet E."/>
            <person name="Schiex T."/>
            <person name="Thomas J."/>
            <person name="Vandecasteele C."/>
            <person name="Vares D."/>
            <person name="Vear F."/>
            <person name="Vautrin S."/>
            <person name="Crespi M."/>
            <person name="Mangin B."/>
            <person name="Burke J.M."/>
            <person name="Salse J."/>
            <person name="Munos S."/>
            <person name="Vincourt P."/>
            <person name="Rieseberg L.H."/>
            <person name="Langlade N.B."/>
        </authorList>
    </citation>
    <scope>NUCLEOTIDE SEQUENCE</scope>
    <source>
        <tissue evidence="2">Leaves</tissue>
    </source>
</reference>
<comment type="caution">
    <text evidence="2">The sequence shown here is derived from an EMBL/GenBank/DDBJ whole genome shotgun (WGS) entry which is preliminary data.</text>
</comment>
<reference evidence="2" key="2">
    <citation type="submission" date="2020-06" db="EMBL/GenBank/DDBJ databases">
        <title>Helianthus annuus Genome sequencing and assembly Release 2.</title>
        <authorList>
            <person name="Gouzy J."/>
            <person name="Langlade N."/>
            <person name="Munos S."/>
        </authorList>
    </citation>
    <scope>NUCLEOTIDE SEQUENCE</scope>
    <source>
        <tissue evidence="2">Leaves</tissue>
    </source>
</reference>
<keyword evidence="1" id="KW-0472">Membrane</keyword>